<evidence type="ECO:0000313" key="1">
    <source>
        <dbReference type="EMBL" id="RTZ78042.1"/>
    </source>
</evidence>
<feature type="non-terminal residue" evidence="1">
    <location>
        <position position="1"/>
    </location>
</feature>
<reference evidence="1 3" key="1">
    <citation type="submission" date="2018-06" db="EMBL/GenBank/DDBJ databases">
        <title>Combined omics and stable isotope probing to characterize newly discovered Mariana Back-Arc vent microbial communities.</title>
        <authorList>
            <person name="Trembath-Reichert E."/>
            <person name="Huber J.A."/>
        </authorList>
    </citation>
    <scope>NUCLEOTIDE SEQUENCE [LARGE SCALE GENOMIC DNA]</scope>
    <source>
        <strain evidence="1">MAG 63_1</strain>
    </source>
</reference>
<accession>A0A432G331</accession>
<proteinExistence type="predicted"/>
<dbReference type="EMBL" id="QNZL01000192">
    <property type="protein sequence ID" value="RTZ78667.1"/>
    <property type="molecule type" value="Genomic_DNA"/>
</dbReference>
<name>A0A432G331_9DELT</name>
<dbReference type="GO" id="GO:0005524">
    <property type="term" value="F:ATP binding"/>
    <property type="evidence" value="ECO:0007669"/>
    <property type="project" value="UniProtKB-KW"/>
</dbReference>
<dbReference type="AlphaFoldDB" id="A0A432G331"/>
<organism evidence="1 3">
    <name type="scientific">SAR324 cluster bacterium</name>
    <dbReference type="NCBI Taxonomy" id="2024889"/>
    <lineage>
        <taxon>Bacteria</taxon>
        <taxon>Deltaproteobacteria</taxon>
        <taxon>SAR324 cluster</taxon>
    </lineage>
</organism>
<dbReference type="Proteomes" id="UP000286801">
    <property type="component" value="Unassembled WGS sequence"/>
</dbReference>
<gene>
    <name evidence="2" type="ORF">DSY97_07050</name>
    <name evidence="1" type="ORF">DSY97_08560</name>
</gene>
<protein>
    <submittedName>
        <fullName evidence="1">ABC transporter ATP-binding protein</fullName>
    </submittedName>
</protein>
<sequence>YIMEKGKIVWSGDSPALIADKEIQHRYLGI</sequence>
<keyword evidence="1" id="KW-0067">ATP-binding</keyword>
<evidence type="ECO:0000313" key="3">
    <source>
        <dbReference type="Proteomes" id="UP000286801"/>
    </source>
</evidence>
<evidence type="ECO:0000313" key="2">
    <source>
        <dbReference type="EMBL" id="RTZ78667.1"/>
    </source>
</evidence>
<keyword evidence="1" id="KW-0547">Nucleotide-binding</keyword>
<dbReference type="EMBL" id="QNZL01000228">
    <property type="protein sequence ID" value="RTZ78042.1"/>
    <property type="molecule type" value="Genomic_DNA"/>
</dbReference>
<comment type="caution">
    <text evidence="1">The sequence shown here is derived from an EMBL/GenBank/DDBJ whole genome shotgun (WGS) entry which is preliminary data.</text>
</comment>